<proteinExistence type="predicted"/>
<evidence type="ECO:0000313" key="2">
    <source>
        <dbReference type="EMBL" id="KAK4736861.1"/>
    </source>
</evidence>
<evidence type="ECO:0000256" key="1">
    <source>
        <dbReference type="SAM" id="MobiDB-lite"/>
    </source>
</evidence>
<organism evidence="2 3">
    <name type="scientific">Solanum pinnatisectum</name>
    <name type="common">tansyleaf nightshade</name>
    <dbReference type="NCBI Taxonomy" id="50273"/>
    <lineage>
        <taxon>Eukaryota</taxon>
        <taxon>Viridiplantae</taxon>
        <taxon>Streptophyta</taxon>
        <taxon>Embryophyta</taxon>
        <taxon>Tracheophyta</taxon>
        <taxon>Spermatophyta</taxon>
        <taxon>Magnoliopsida</taxon>
        <taxon>eudicotyledons</taxon>
        <taxon>Gunneridae</taxon>
        <taxon>Pentapetalae</taxon>
        <taxon>asterids</taxon>
        <taxon>lamiids</taxon>
        <taxon>Solanales</taxon>
        <taxon>Solanaceae</taxon>
        <taxon>Solanoideae</taxon>
        <taxon>Solaneae</taxon>
        <taxon>Solanum</taxon>
    </lineage>
</organism>
<dbReference type="Proteomes" id="UP001311915">
    <property type="component" value="Unassembled WGS sequence"/>
</dbReference>
<feature type="region of interest" description="Disordered" evidence="1">
    <location>
        <begin position="73"/>
        <end position="161"/>
    </location>
</feature>
<accession>A0AAV9MG94</accession>
<feature type="compositionally biased region" description="Polar residues" evidence="1">
    <location>
        <begin position="152"/>
        <end position="161"/>
    </location>
</feature>
<feature type="compositionally biased region" description="Basic and acidic residues" evidence="1">
    <location>
        <begin position="88"/>
        <end position="101"/>
    </location>
</feature>
<evidence type="ECO:0000313" key="3">
    <source>
        <dbReference type="Proteomes" id="UP001311915"/>
    </source>
</evidence>
<protein>
    <recommendedName>
        <fullName evidence="4">Polyprotein protein</fullName>
    </recommendedName>
</protein>
<gene>
    <name evidence="2" type="ORF">R3W88_000558</name>
</gene>
<sequence>MREHRGLINAHKLALDAFTVRVEAYEQSWGASDILTALKVDIIRLRNHMDELKSTNLSMLFGTVEIPDVPSVDVPTSSDVHPAATIGDVDRDYATDESKADTDEEELGVRDATMYDDPEDLEGSMVQKTIEASLRDSEMVGSSRANDDVAPDTNTQDNGVT</sequence>
<comment type="caution">
    <text evidence="2">The sequence shown here is derived from an EMBL/GenBank/DDBJ whole genome shotgun (WGS) entry which is preliminary data.</text>
</comment>
<keyword evidence="3" id="KW-1185">Reference proteome</keyword>
<name>A0AAV9MG94_9SOLN</name>
<dbReference type="EMBL" id="JAWPEI010000001">
    <property type="protein sequence ID" value="KAK4736861.1"/>
    <property type="molecule type" value="Genomic_DNA"/>
</dbReference>
<reference evidence="2 3" key="1">
    <citation type="submission" date="2023-10" db="EMBL/GenBank/DDBJ databases">
        <title>Genome-Wide Identification Analysis in wild type Solanum Pinnatisectum Reveals Some Genes Defensing Phytophthora Infestans.</title>
        <authorList>
            <person name="Sun C."/>
        </authorList>
    </citation>
    <scope>NUCLEOTIDE SEQUENCE [LARGE SCALE GENOMIC DNA]</scope>
    <source>
        <strain evidence="2">LQN</strain>
        <tissue evidence="2">Leaf</tissue>
    </source>
</reference>
<evidence type="ECO:0008006" key="4">
    <source>
        <dbReference type="Google" id="ProtNLM"/>
    </source>
</evidence>
<dbReference type="AlphaFoldDB" id="A0AAV9MG94"/>